<dbReference type="Gene3D" id="3.30.1480.10">
    <property type="entry name" value="NusA, N-terminal domain"/>
    <property type="match status" value="1"/>
</dbReference>
<dbReference type="Proteomes" id="UP000824128">
    <property type="component" value="Unassembled WGS sequence"/>
</dbReference>
<keyword evidence="6 7" id="KW-0804">Transcription</keyword>
<keyword evidence="4 7" id="KW-0694">RNA-binding</keyword>
<dbReference type="PANTHER" id="PTHR22648">
    <property type="entry name" value="TRANSCRIPTION TERMINATION FACTOR NUSA"/>
    <property type="match status" value="1"/>
</dbReference>
<dbReference type="SUPFAM" id="SSF69705">
    <property type="entry name" value="Transcription factor NusA, N-terminal domain"/>
    <property type="match status" value="1"/>
</dbReference>
<comment type="similarity">
    <text evidence="7">Belongs to the NusA family.</text>
</comment>
<dbReference type="Pfam" id="PF13184">
    <property type="entry name" value="KH_NusA_1st"/>
    <property type="match status" value="1"/>
</dbReference>
<dbReference type="InterPro" id="IPR013735">
    <property type="entry name" value="TF_NusA_N"/>
</dbReference>
<evidence type="ECO:0000256" key="6">
    <source>
        <dbReference type="ARBA" id="ARBA00023163"/>
    </source>
</evidence>
<dbReference type="CDD" id="cd04455">
    <property type="entry name" value="S1_NusA"/>
    <property type="match status" value="1"/>
</dbReference>
<dbReference type="FunFam" id="3.30.300.20:FF:000005">
    <property type="entry name" value="Transcription termination/antitermination protein NusA"/>
    <property type="match status" value="1"/>
</dbReference>
<dbReference type="SMART" id="SM00316">
    <property type="entry name" value="S1"/>
    <property type="match status" value="1"/>
</dbReference>
<dbReference type="PROSITE" id="PS50126">
    <property type="entry name" value="S1"/>
    <property type="match status" value="1"/>
</dbReference>
<dbReference type="InterPro" id="IPR004087">
    <property type="entry name" value="KH_dom"/>
</dbReference>
<keyword evidence="3 7" id="KW-0889">Transcription antitermination</keyword>
<gene>
    <name evidence="7 9" type="primary">nusA</name>
    <name evidence="9" type="ORF">IAD24_06485</name>
</gene>
<comment type="function">
    <text evidence="7">Participates in both transcription termination and antitermination.</text>
</comment>
<dbReference type="GO" id="GO:0031564">
    <property type="term" value="P:transcription antitermination"/>
    <property type="evidence" value="ECO:0007669"/>
    <property type="project" value="UniProtKB-UniRule"/>
</dbReference>
<dbReference type="SMART" id="SM00322">
    <property type="entry name" value="KH"/>
    <property type="match status" value="2"/>
</dbReference>
<dbReference type="InterPro" id="IPR015946">
    <property type="entry name" value="KH_dom-like_a/b"/>
</dbReference>
<dbReference type="GO" id="GO:0003700">
    <property type="term" value="F:DNA-binding transcription factor activity"/>
    <property type="evidence" value="ECO:0007669"/>
    <property type="project" value="InterPro"/>
</dbReference>
<evidence type="ECO:0000256" key="3">
    <source>
        <dbReference type="ARBA" id="ARBA00022814"/>
    </source>
</evidence>
<keyword evidence="1 7" id="KW-0806">Transcription termination</keyword>
<dbReference type="PROSITE" id="PS50084">
    <property type="entry name" value="KH_TYPE_1"/>
    <property type="match status" value="1"/>
</dbReference>
<dbReference type="InterPro" id="IPR058582">
    <property type="entry name" value="KH_NusA_2nd"/>
</dbReference>
<dbReference type="PANTHER" id="PTHR22648:SF0">
    <property type="entry name" value="TRANSCRIPTION TERMINATION_ANTITERMINATION PROTEIN NUSA"/>
    <property type="match status" value="1"/>
</dbReference>
<evidence type="ECO:0000313" key="10">
    <source>
        <dbReference type="Proteomes" id="UP000824128"/>
    </source>
</evidence>
<comment type="subcellular location">
    <subcellularLocation>
        <location evidence="7">Cytoplasm</location>
    </subcellularLocation>
</comment>
<dbReference type="InterPro" id="IPR012340">
    <property type="entry name" value="NA-bd_OB-fold"/>
</dbReference>
<evidence type="ECO:0000256" key="2">
    <source>
        <dbReference type="ARBA" id="ARBA00022490"/>
    </source>
</evidence>
<proteinExistence type="inferred from homology"/>
<accession>A0A9D1N4J2</accession>
<dbReference type="Pfam" id="PF08529">
    <property type="entry name" value="NusA_N"/>
    <property type="match status" value="1"/>
</dbReference>
<reference evidence="9" key="1">
    <citation type="submission" date="2020-10" db="EMBL/GenBank/DDBJ databases">
        <authorList>
            <person name="Gilroy R."/>
        </authorList>
    </citation>
    <scope>NUCLEOTIDE SEQUENCE</scope>
    <source>
        <strain evidence="9">ChiGjej2B2-16831</strain>
    </source>
</reference>
<dbReference type="HAMAP" id="MF_00945_B">
    <property type="entry name" value="NusA_B"/>
    <property type="match status" value="1"/>
</dbReference>
<dbReference type="FunFam" id="3.30.300.20:FF:000002">
    <property type="entry name" value="Transcription termination/antitermination protein NusA"/>
    <property type="match status" value="1"/>
</dbReference>
<feature type="domain" description="S1 motif" evidence="8">
    <location>
        <begin position="135"/>
        <end position="199"/>
    </location>
</feature>
<dbReference type="GO" id="GO:0006353">
    <property type="term" value="P:DNA-templated transcription termination"/>
    <property type="evidence" value="ECO:0007669"/>
    <property type="project" value="UniProtKB-UniRule"/>
</dbReference>
<sequence>MNVEFIEALNALEKERGISKEVLISAIEAALISAYKRNYGASANVRAEVDPVEGAIQIFASKTVVETVENPHNEITLADAKKVNPLYELGDVLEEEIQTRDFGRIAAQTAKQVVMQRIREAERGVIYEEYVEKENEVLTAIVQRVEKGNVFVELGRTDGLLAANETIPGETYENSSRIKVYVLEVRKDNKGPQVLVSRTHPGLVKRLFELEVPEIQNGVVQVKSIAREAGFRTKVAVHSLDPQVDAVGACVGQRGTRVERIVNELHNEKIDIIEWDPDSAVYIAKALSPAKVLMVYINEEEKAAKVIVPDAQLSLAIGKEGQNARLAAKLTGWKIDIKSQSQAMDAVFQQEHGEAAGPDETEA</sequence>
<dbReference type="Gene3D" id="2.40.50.140">
    <property type="entry name" value="Nucleic acid-binding proteins"/>
    <property type="match status" value="1"/>
</dbReference>
<dbReference type="InterPro" id="IPR009019">
    <property type="entry name" value="KH_sf_prok-type"/>
</dbReference>
<dbReference type="Pfam" id="PF26594">
    <property type="entry name" value="KH_NusA_2nd"/>
    <property type="match status" value="1"/>
</dbReference>
<dbReference type="CDD" id="cd22529">
    <property type="entry name" value="KH-II_NusA_rpt2"/>
    <property type="match status" value="1"/>
</dbReference>
<keyword evidence="5 7" id="KW-0805">Transcription regulation</keyword>
<dbReference type="InterPro" id="IPR025249">
    <property type="entry name" value="TF_NusA_KH_1st"/>
</dbReference>
<name>A0A9D1N4J2_9FIRM</name>
<organism evidence="9 10">
    <name type="scientific">Candidatus Aphodomorpha intestinavium</name>
    <dbReference type="NCBI Taxonomy" id="2840672"/>
    <lineage>
        <taxon>Bacteria</taxon>
        <taxon>Bacillati</taxon>
        <taxon>Bacillota</taxon>
        <taxon>Clostridia</taxon>
        <taxon>Eubacteriales</taxon>
        <taxon>Candidatus Aphodomorpha</taxon>
    </lineage>
</organism>
<dbReference type="AlphaFoldDB" id="A0A9D1N4J2"/>
<evidence type="ECO:0000259" key="8">
    <source>
        <dbReference type="PROSITE" id="PS50126"/>
    </source>
</evidence>
<dbReference type="CDD" id="cd02134">
    <property type="entry name" value="KH-II_NusA_rpt1"/>
    <property type="match status" value="1"/>
</dbReference>
<dbReference type="InterPro" id="IPR036555">
    <property type="entry name" value="NusA_N_sf"/>
</dbReference>
<dbReference type="FunFam" id="3.30.1480.10:FF:000002">
    <property type="entry name" value="Transcription termination/antitermination protein NusA"/>
    <property type="match status" value="1"/>
</dbReference>
<reference evidence="9" key="2">
    <citation type="journal article" date="2021" name="PeerJ">
        <title>Extensive microbial diversity within the chicken gut microbiome revealed by metagenomics and culture.</title>
        <authorList>
            <person name="Gilroy R."/>
            <person name="Ravi A."/>
            <person name="Getino M."/>
            <person name="Pursley I."/>
            <person name="Horton D.L."/>
            <person name="Alikhan N.F."/>
            <person name="Baker D."/>
            <person name="Gharbi K."/>
            <person name="Hall N."/>
            <person name="Watson M."/>
            <person name="Adriaenssens E.M."/>
            <person name="Foster-Nyarko E."/>
            <person name="Jarju S."/>
            <person name="Secka A."/>
            <person name="Antonio M."/>
            <person name="Oren A."/>
            <person name="Chaudhuri R.R."/>
            <person name="La Ragione R."/>
            <person name="Hildebrand F."/>
            <person name="Pallen M.J."/>
        </authorList>
    </citation>
    <scope>NUCLEOTIDE SEQUENCE</scope>
    <source>
        <strain evidence="9">ChiGjej2B2-16831</strain>
    </source>
</reference>
<dbReference type="Gene3D" id="3.30.300.20">
    <property type="match status" value="2"/>
</dbReference>
<dbReference type="InterPro" id="IPR030842">
    <property type="entry name" value="TF_NusA_bacterial"/>
</dbReference>
<dbReference type="NCBIfam" id="TIGR01953">
    <property type="entry name" value="NusA"/>
    <property type="match status" value="1"/>
</dbReference>
<evidence type="ECO:0000256" key="5">
    <source>
        <dbReference type="ARBA" id="ARBA00023015"/>
    </source>
</evidence>
<dbReference type="GO" id="GO:0003723">
    <property type="term" value="F:RNA binding"/>
    <property type="evidence" value="ECO:0007669"/>
    <property type="project" value="UniProtKB-UniRule"/>
</dbReference>
<dbReference type="GO" id="GO:0005829">
    <property type="term" value="C:cytosol"/>
    <property type="evidence" value="ECO:0007669"/>
    <property type="project" value="TreeGrafter"/>
</dbReference>
<keyword evidence="2 7" id="KW-0963">Cytoplasm</keyword>
<dbReference type="SUPFAM" id="SSF54814">
    <property type="entry name" value="Prokaryotic type KH domain (KH-domain type II)"/>
    <property type="match status" value="2"/>
</dbReference>
<protein>
    <recommendedName>
        <fullName evidence="7">Transcription termination/antitermination protein NusA</fullName>
    </recommendedName>
</protein>
<dbReference type="InterPro" id="IPR010213">
    <property type="entry name" value="TF_NusA"/>
</dbReference>
<dbReference type="EMBL" id="DVNZ01000206">
    <property type="protein sequence ID" value="HIU94791.1"/>
    <property type="molecule type" value="Genomic_DNA"/>
</dbReference>
<comment type="subunit">
    <text evidence="7">Monomer. Binds directly to the core enzyme of the DNA-dependent RNA polymerase and to nascent RNA.</text>
</comment>
<evidence type="ECO:0000256" key="1">
    <source>
        <dbReference type="ARBA" id="ARBA00022472"/>
    </source>
</evidence>
<dbReference type="Pfam" id="PF00575">
    <property type="entry name" value="S1"/>
    <property type="match status" value="1"/>
</dbReference>
<dbReference type="SUPFAM" id="SSF50249">
    <property type="entry name" value="Nucleic acid-binding proteins"/>
    <property type="match status" value="1"/>
</dbReference>
<evidence type="ECO:0000313" key="9">
    <source>
        <dbReference type="EMBL" id="HIU94791.1"/>
    </source>
</evidence>
<evidence type="ECO:0000256" key="4">
    <source>
        <dbReference type="ARBA" id="ARBA00022884"/>
    </source>
</evidence>
<evidence type="ECO:0000256" key="7">
    <source>
        <dbReference type="HAMAP-Rule" id="MF_00945"/>
    </source>
</evidence>
<dbReference type="InterPro" id="IPR003029">
    <property type="entry name" value="S1_domain"/>
</dbReference>
<comment type="caution">
    <text evidence="9">The sequence shown here is derived from an EMBL/GenBank/DDBJ whole genome shotgun (WGS) entry which is preliminary data.</text>
</comment>